<organism evidence="2 3">
    <name type="scientific">Fistulina hepatica ATCC 64428</name>
    <dbReference type="NCBI Taxonomy" id="1128425"/>
    <lineage>
        <taxon>Eukaryota</taxon>
        <taxon>Fungi</taxon>
        <taxon>Dikarya</taxon>
        <taxon>Basidiomycota</taxon>
        <taxon>Agaricomycotina</taxon>
        <taxon>Agaricomycetes</taxon>
        <taxon>Agaricomycetidae</taxon>
        <taxon>Agaricales</taxon>
        <taxon>Fistulinaceae</taxon>
        <taxon>Fistulina</taxon>
    </lineage>
</organism>
<accession>A0A0D7A2D8</accession>
<dbReference type="InterPro" id="IPR000719">
    <property type="entry name" value="Prot_kinase_dom"/>
</dbReference>
<dbReference type="Pfam" id="PF17667">
    <property type="entry name" value="Pkinase_fungal"/>
    <property type="match status" value="1"/>
</dbReference>
<dbReference type="Proteomes" id="UP000054144">
    <property type="component" value="Unassembled WGS sequence"/>
</dbReference>
<dbReference type="OrthoDB" id="3271139at2759"/>
<feature type="non-terminal residue" evidence="2">
    <location>
        <position position="95"/>
    </location>
</feature>
<dbReference type="PROSITE" id="PS50011">
    <property type="entry name" value="PROTEIN_KINASE_DOM"/>
    <property type="match status" value="1"/>
</dbReference>
<proteinExistence type="predicted"/>
<feature type="domain" description="Protein kinase" evidence="1">
    <location>
        <begin position="1"/>
        <end position="95"/>
    </location>
</feature>
<reference evidence="2 3" key="1">
    <citation type="journal article" date="2015" name="Fungal Genet. Biol.">
        <title>Evolution of novel wood decay mechanisms in Agaricales revealed by the genome sequences of Fistulina hepatica and Cylindrobasidium torrendii.</title>
        <authorList>
            <person name="Floudas D."/>
            <person name="Held B.W."/>
            <person name="Riley R."/>
            <person name="Nagy L.G."/>
            <person name="Koehler G."/>
            <person name="Ransdell A.S."/>
            <person name="Younus H."/>
            <person name="Chow J."/>
            <person name="Chiniquy J."/>
            <person name="Lipzen A."/>
            <person name="Tritt A."/>
            <person name="Sun H."/>
            <person name="Haridas S."/>
            <person name="LaButti K."/>
            <person name="Ohm R.A."/>
            <person name="Kues U."/>
            <person name="Blanchette R.A."/>
            <person name="Grigoriev I.V."/>
            <person name="Minto R.E."/>
            <person name="Hibbett D.S."/>
        </authorList>
    </citation>
    <scope>NUCLEOTIDE SEQUENCE [LARGE SCALE GENOMIC DNA]</scope>
    <source>
        <strain evidence="2 3">ATCC 64428</strain>
    </source>
</reference>
<feature type="non-terminal residue" evidence="2">
    <location>
        <position position="1"/>
    </location>
</feature>
<dbReference type="AlphaFoldDB" id="A0A0D7A2D8"/>
<dbReference type="InterPro" id="IPR040976">
    <property type="entry name" value="Pkinase_fungal"/>
</dbReference>
<gene>
    <name evidence="2" type="ORF">FISHEDRAFT_24993</name>
</gene>
<evidence type="ECO:0000313" key="2">
    <source>
        <dbReference type="EMBL" id="KIY44539.1"/>
    </source>
</evidence>
<evidence type="ECO:0000313" key="3">
    <source>
        <dbReference type="Proteomes" id="UP000054144"/>
    </source>
</evidence>
<dbReference type="GO" id="GO:0005524">
    <property type="term" value="F:ATP binding"/>
    <property type="evidence" value="ECO:0007669"/>
    <property type="project" value="InterPro"/>
</dbReference>
<dbReference type="Gene3D" id="1.10.510.10">
    <property type="entry name" value="Transferase(Phosphotransferase) domain 1"/>
    <property type="match status" value="1"/>
</dbReference>
<dbReference type="GO" id="GO:0004672">
    <property type="term" value="F:protein kinase activity"/>
    <property type="evidence" value="ECO:0007669"/>
    <property type="project" value="InterPro"/>
</dbReference>
<evidence type="ECO:0000259" key="1">
    <source>
        <dbReference type="PROSITE" id="PS50011"/>
    </source>
</evidence>
<protein>
    <recommendedName>
        <fullName evidence="1">Protein kinase domain-containing protein</fullName>
    </recommendedName>
</protein>
<dbReference type="EMBL" id="KN882089">
    <property type="protein sequence ID" value="KIY44539.1"/>
    <property type="molecule type" value="Genomic_DNA"/>
</dbReference>
<keyword evidence="3" id="KW-1185">Reference proteome</keyword>
<name>A0A0D7A2D8_9AGAR</name>
<dbReference type="SUPFAM" id="SSF56112">
    <property type="entry name" value="Protein kinase-like (PK-like)"/>
    <property type="match status" value="1"/>
</dbReference>
<sequence length="95" mass="11074">SALQLLYLARYVHRDISVGNILCYNQEQGKISDLEYAKPFHSMDELRKDAKTGTPEFMSTEVQAWGYMFRPPQSVRDLPKPPPFFHNFQHDVESL</sequence>
<dbReference type="InterPro" id="IPR011009">
    <property type="entry name" value="Kinase-like_dom_sf"/>
</dbReference>